<protein>
    <recommendedName>
        <fullName evidence="4">DUF4398 domain-containing protein</fullName>
    </recommendedName>
</protein>
<dbReference type="PROSITE" id="PS51257">
    <property type="entry name" value="PROKAR_LIPOPROTEIN"/>
    <property type="match status" value="1"/>
</dbReference>
<evidence type="ECO:0000256" key="1">
    <source>
        <dbReference type="SAM" id="SignalP"/>
    </source>
</evidence>
<evidence type="ECO:0000313" key="2">
    <source>
        <dbReference type="EMBL" id="NEU73132.1"/>
    </source>
</evidence>
<accession>A0A846H715</accession>
<proteinExistence type="predicted"/>
<sequence length="145" mass="16124">MSEIKKGIIIKNSLLLLTLFTVACSSKASTKELKEESEKVSSWAATEQMIGNAWIRDAVPTTYAKQTLIKAESELQKSADKIEKMQPETAAQEQYKSKILEHSKVEKIISEKMSIAVGEKNKSGVKVQLAKLESDRAELQKLSQP</sequence>
<dbReference type="EMBL" id="JTCM02000019">
    <property type="protein sequence ID" value="NEU73132.1"/>
    <property type="molecule type" value="Genomic_DNA"/>
</dbReference>
<comment type="caution">
    <text evidence="2">The sequence shown here is derived from an EMBL/GenBank/DDBJ whole genome shotgun (WGS) entry which is preliminary data.</text>
</comment>
<reference evidence="2 3" key="1">
    <citation type="journal article" date="2015" name="Genome Announc.">
        <title>Draft Genome Sequence of Cyanobacterium Hassallia byssoidea Strain VB512170, Isolated from Monuments in India.</title>
        <authorList>
            <person name="Singh D."/>
            <person name="Chandrababunaidu M.M."/>
            <person name="Panda A."/>
            <person name="Sen D."/>
            <person name="Bhattacharyya S."/>
            <person name="Adhikary S.P."/>
            <person name="Tripathy S."/>
        </authorList>
    </citation>
    <scope>NUCLEOTIDE SEQUENCE [LARGE SCALE GENOMIC DNA]</scope>
    <source>
        <strain evidence="2 3">VB512170</strain>
    </source>
</reference>
<feature type="signal peptide" evidence="1">
    <location>
        <begin position="1"/>
        <end position="28"/>
    </location>
</feature>
<evidence type="ECO:0000313" key="3">
    <source>
        <dbReference type="Proteomes" id="UP000031549"/>
    </source>
</evidence>
<organism evidence="2 3">
    <name type="scientific">Hassallia byssoidea VB512170</name>
    <dbReference type="NCBI Taxonomy" id="1304833"/>
    <lineage>
        <taxon>Bacteria</taxon>
        <taxon>Bacillati</taxon>
        <taxon>Cyanobacteriota</taxon>
        <taxon>Cyanophyceae</taxon>
        <taxon>Nostocales</taxon>
        <taxon>Tolypothrichaceae</taxon>
        <taxon>Hassallia</taxon>
    </lineage>
</organism>
<dbReference type="Proteomes" id="UP000031549">
    <property type="component" value="Unassembled WGS sequence"/>
</dbReference>
<feature type="chain" id="PRO_5032420834" description="DUF4398 domain-containing protein" evidence="1">
    <location>
        <begin position="29"/>
        <end position="145"/>
    </location>
</feature>
<gene>
    <name evidence="2" type="ORF">PI95_011305</name>
</gene>
<keyword evidence="1" id="KW-0732">Signal</keyword>
<dbReference type="AlphaFoldDB" id="A0A846H715"/>
<keyword evidence="3" id="KW-1185">Reference proteome</keyword>
<name>A0A846H715_9CYAN</name>
<dbReference type="RefSeq" id="WP_039739626.1">
    <property type="nucleotide sequence ID" value="NZ_JTCM02000019.1"/>
</dbReference>
<evidence type="ECO:0008006" key="4">
    <source>
        <dbReference type="Google" id="ProtNLM"/>
    </source>
</evidence>